<evidence type="ECO:0000256" key="1">
    <source>
        <dbReference type="SAM" id="MobiDB-lite"/>
    </source>
</evidence>
<organism evidence="2 3">
    <name type="scientific">Pholiota conissans</name>
    <dbReference type="NCBI Taxonomy" id="109636"/>
    <lineage>
        <taxon>Eukaryota</taxon>
        <taxon>Fungi</taxon>
        <taxon>Dikarya</taxon>
        <taxon>Basidiomycota</taxon>
        <taxon>Agaricomycotina</taxon>
        <taxon>Agaricomycetes</taxon>
        <taxon>Agaricomycetidae</taxon>
        <taxon>Agaricales</taxon>
        <taxon>Agaricineae</taxon>
        <taxon>Strophariaceae</taxon>
        <taxon>Pholiota</taxon>
    </lineage>
</organism>
<dbReference type="AlphaFoldDB" id="A0A9P5ZC99"/>
<keyword evidence="3" id="KW-1185">Reference proteome</keyword>
<feature type="compositionally biased region" description="Polar residues" evidence="1">
    <location>
        <begin position="140"/>
        <end position="156"/>
    </location>
</feature>
<sequence length="227" mass="24936">METTPAKTPLNEERTDVTPPPTNSSTPPLPAKRPIKIMPSKQPKTASTAQPSSAPHIVKPVDVATLEPPTVYMPHTHKIMKEKGLRITAPRDPFLRPPRSRPDSDFFKPQEKYTPRPASSYPRLYPSSRKSKTVEGDATLSCSESKASLSGSVKAQSSKDSDLLSSKSRTPEFVISQAARIRVLPGAIPSSEYHAPEDDDILALQPVAQTMTQQSWLGRVVGRIFSW</sequence>
<feature type="compositionally biased region" description="Polar residues" evidence="1">
    <location>
        <begin position="42"/>
        <end position="53"/>
    </location>
</feature>
<dbReference type="OrthoDB" id="3131221at2759"/>
<gene>
    <name evidence="2" type="ORF">BDN70DRAFT_56286</name>
</gene>
<protein>
    <submittedName>
        <fullName evidence="2">Uncharacterized protein</fullName>
    </submittedName>
</protein>
<accession>A0A9P5ZC99</accession>
<evidence type="ECO:0000313" key="2">
    <source>
        <dbReference type="EMBL" id="KAF9484802.1"/>
    </source>
</evidence>
<dbReference type="Proteomes" id="UP000807469">
    <property type="component" value="Unassembled WGS sequence"/>
</dbReference>
<dbReference type="EMBL" id="MU155140">
    <property type="protein sequence ID" value="KAF9484802.1"/>
    <property type="molecule type" value="Genomic_DNA"/>
</dbReference>
<proteinExistence type="predicted"/>
<feature type="region of interest" description="Disordered" evidence="1">
    <location>
        <begin position="81"/>
        <end position="169"/>
    </location>
</feature>
<feature type="compositionally biased region" description="Pro residues" evidence="1">
    <location>
        <begin position="18"/>
        <end position="31"/>
    </location>
</feature>
<name>A0A9P5ZC99_9AGAR</name>
<reference evidence="2" key="1">
    <citation type="submission" date="2020-11" db="EMBL/GenBank/DDBJ databases">
        <authorList>
            <consortium name="DOE Joint Genome Institute"/>
            <person name="Ahrendt S."/>
            <person name="Riley R."/>
            <person name="Andreopoulos W."/>
            <person name="Labutti K."/>
            <person name="Pangilinan J."/>
            <person name="Ruiz-Duenas F.J."/>
            <person name="Barrasa J.M."/>
            <person name="Sanchez-Garcia M."/>
            <person name="Camarero S."/>
            <person name="Miyauchi S."/>
            <person name="Serrano A."/>
            <person name="Linde D."/>
            <person name="Babiker R."/>
            <person name="Drula E."/>
            <person name="Ayuso-Fernandez I."/>
            <person name="Pacheco R."/>
            <person name="Padilla G."/>
            <person name="Ferreira P."/>
            <person name="Barriuso J."/>
            <person name="Kellner H."/>
            <person name="Castanera R."/>
            <person name="Alfaro M."/>
            <person name="Ramirez L."/>
            <person name="Pisabarro A.G."/>
            <person name="Kuo A."/>
            <person name="Tritt A."/>
            <person name="Lipzen A."/>
            <person name="He G."/>
            <person name="Yan M."/>
            <person name="Ng V."/>
            <person name="Cullen D."/>
            <person name="Martin F."/>
            <person name="Rosso M.-N."/>
            <person name="Henrissat B."/>
            <person name="Hibbett D."/>
            <person name="Martinez A.T."/>
            <person name="Grigoriev I.V."/>
        </authorList>
    </citation>
    <scope>NUCLEOTIDE SEQUENCE</scope>
    <source>
        <strain evidence="2">CIRM-BRFM 674</strain>
    </source>
</reference>
<comment type="caution">
    <text evidence="2">The sequence shown here is derived from an EMBL/GenBank/DDBJ whole genome shotgun (WGS) entry which is preliminary data.</text>
</comment>
<feature type="compositionally biased region" description="Basic and acidic residues" evidence="1">
    <location>
        <begin position="100"/>
        <end position="114"/>
    </location>
</feature>
<feature type="region of interest" description="Disordered" evidence="1">
    <location>
        <begin position="1"/>
        <end position="61"/>
    </location>
</feature>
<evidence type="ECO:0000313" key="3">
    <source>
        <dbReference type="Proteomes" id="UP000807469"/>
    </source>
</evidence>